<comment type="caution">
    <text evidence="1">The sequence shown here is derived from an EMBL/GenBank/DDBJ whole genome shotgun (WGS) entry which is preliminary data.</text>
</comment>
<accession>A0A8H6X5W4</accession>
<organism evidence="1 2">
    <name type="scientific">Mycena venus</name>
    <dbReference type="NCBI Taxonomy" id="2733690"/>
    <lineage>
        <taxon>Eukaryota</taxon>
        <taxon>Fungi</taxon>
        <taxon>Dikarya</taxon>
        <taxon>Basidiomycota</taxon>
        <taxon>Agaricomycotina</taxon>
        <taxon>Agaricomycetes</taxon>
        <taxon>Agaricomycetidae</taxon>
        <taxon>Agaricales</taxon>
        <taxon>Marasmiineae</taxon>
        <taxon>Mycenaceae</taxon>
        <taxon>Mycena</taxon>
    </lineage>
</organism>
<evidence type="ECO:0000313" key="1">
    <source>
        <dbReference type="EMBL" id="KAF7334928.1"/>
    </source>
</evidence>
<evidence type="ECO:0000313" key="2">
    <source>
        <dbReference type="Proteomes" id="UP000620124"/>
    </source>
</evidence>
<keyword evidence="2" id="KW-1185">Reference proteome</keyword>
<dbReference type="AlphaFoldDB" id="A0A8H6X5W4"/>
<protein>
    <submittedName>
        <fullName evidence="1">Uncharacterized protein</fullName>
    </submittedName>
</protein>
<dbReference type="EMBL" id="JACAZI010000025">
    <property type="protein sequence ID" value="KAF7334928.1"/>
    <property type="molecule type" value="Genomic_DNA"/>
</dbReference>
<dbReference type="OrthoDB" id="3119528at2759"/>
<name>A0A8H6X5W4_9AGAR</name>
<reference evidence="1" key="1">
    <citation type="submission" date="2020-05" db="EMBL/GenBank/DDBJ databases">
        <title>Mycena genomes resolve the evolution of fungal bioluminescence.</title>
        <authorList>
            <person name="Tsai I.J."/>
        </authorList>
    </citation>
    <scope>NUCLEOTIDE SEQUENCE</scope>
    <source>
        <strain evidence="1">CCC161011</strain>
    </source>
</reference>
<gene>
    <name evidence="1" type="ORF">MVEN_02242500</name>
</gene>
<proteinExistence type="predicted"/>
<sequence>MCPTLLAHNHVNLGIVRKKRSDSLLYVERSSKHGPLVSDDGGPKASLAFTLTVSMRCSFFQLAMVLRLEVSLSSFNRLDPLLARINFETLKLHAHTHLVLVVYLDFN</sequence>
<dbReference type="Proteomes" id="UP000620124">
    <property type="component" value="Unassembled WGS sequence"/>
</dbReference>